<dbReference type="InterPro" id="IPR012341">
    <property type="entry name" value="6hp_glycosidase-like_sf"/>
</dbReference>
<comment type="caution">
    <text evidence="4">The sequence shown here is derived from an EMBL/GenBank/DDBJ whole genome shotgun (WGS) entry which is preliminary data.</text>
</comment>
<dbReference type="eggNOG" id="ENOG502S0YB">
    <property type="taxonomic scope" value="Eukaryota"/>
</dbReference>
<dbReference type="STRING" id="1109443.G4TNK1"/>
<dbReference type="OrthoDB" id="2317065at2759"/>
<evidence type="ECO:0000313" key="5">
    <source>
        <dbReference type="Proteomes" id="UP000007148"/>
    </source>
</evidence>
<reference evidence="4 5" key="1">
    <citation type="journal article" date="2011" name="PLoS Pathog.">
        <title>Endophytic Life Strategies Decoded by Genome and Transcriptome Analyses of the Mutualistic Root Symbiont Piriformospora indica.</title>
        <authorList>
            <person name="Zuccaro A."/>
            <person name="Lahrmann U."/>
            <person name="Guldener U."/>
            <person name="Langen G."/>
            <person name="Pfiffi S."/>
            <person name="Biedenkopf D."/>
            <person name="Wong P."/>
            <person name="Samans B."/>
            <person name="Grimm C."/>
            <person name="Basiewicz M."/>
            <person name="Murat C."/>
            <person name="Martin F."/>
            <person name="Kogel K.H."/>
        </authorList>
    </citation>
    <scope>NUCLEOTIDE SEQUENCE [LARGE SCALE GENOMIC DNA]</scope>
    <source>
        <strain evidence="4 5">DSM 11827</strain>
    </source>
</reference>
<protein>
    <submittedName>
        <fullName evidence="4">Related to glucuronyl hydrolase-Agaricus bisporus</fullName>
    </submittedName>
</protein>
<dbReference type="PANTHER" id="PTHR36845">
    <property type="entry name" value="HYDROLASE, PUTATIVE (AFU_ORTHOLOGUE AFUA_7G05090)-RELATED"/>
    <property type="match status" value="1"/>
</dbReference>
<accession>G4TNK1</accession>
<dbReference type="HOGENOM" id="CLU_027158_2_1_1"/>
<dbReference type="AlphaFoldDB" id="G4TNK1"/>
<dbReference type="InParanoid" id="G4TNK1"/>
<keyword evidence="1 4" id="KW-0378">Hydrolase</keyword>
<gene>
    <name evidence="4" type="ORF">PIIN_06825</name>
</gene>
<evidence type="ECO:0000256" key="2">
    <source>
        <dbReference type="ARBA" id="ARBA00038358"/>
    </source>
</evidence>
<dbReference type="Proteomes" id="UP000007148">
    <property type="component" value="Unassembled WGS sequence"/>
</dbReference>
<dbReference type="Gene3D" id="1.50.10.10">
    <property type="match status" value="1"/>
</dbReference>
<evidence type="ECO:0000256" key="3">
    <source>
        <dbReference type="SAM" id="MobiDB-lite"/>
    </source>
</evidence>
<evidence type="ECO:0000256" key="1">
    <source>
        <dbReference type="ARBA" id="ARBA00022801"/>
    </source>
</evidence>
<dbReference type="EMBL" id="CAFZ01000189">
    <property type="protein sequence ID" value="CCA72888.1"/>
    <property type="molecule type" value="Genomic_DNA"/>
</dbReference>
<dbReference type="GO" id="GO:0000272">
    <property type="term" value="P:polysaccharide catabolic process"/>
    <property type="evidence" value="ECO:0007669"/>
    <property type="project" value="TreeGrafter"/>
</dbReference>
<dbReference type="InterPro" id="IPR008928">
    <property type="entry name" value="6-hairpin_glycosidase_sf"/>
</dbReference>
<feature type="compositionally biased region" description="Basic residues" evidence="3">
    <location>
        <begin position="7"/>
        <end position="20"/>
    </location>
</feature>
<dbReference type="InterPro" id="IPR052369">
    <property type="entry name" value="UG_Glycosaminoglycan_Hydrolase"/>
</dbReference>
<feature type="region of interest" description="Disordered" evidence="3">
    <location>
        <begin position="1"/>
        <end position="20"/>
    </location>
</feature>
<dbReference type="OMA" id="YRTLDFW"/>
<name>G4TNK1_SERID</name>
<comment type="similarity">
    <text evidence="2">Belongs to the glycosyl hydrolase 88 family.</text>
</comment>
<organism evidence="4 5">
    <name type="scientific">Serendipita indica (strain DSM 11827)</name>
    <name type="common">Root endophyte fungus</name>
    <name type="synonym">Piriformospora indica</name>
    <dbReference type="NCBI Taxonomy" id="1109443"/>
    <lineage>
        <taxon>Eukaryota</taxon>
        <taxon>Fungi</taxon>
        <taxon>Dikarya</taxon>
        <taxon>Basidiomycota</taxon>
        <taxon>Agaricomycotina</taxon>
        <taxon>Agaricomycetes</taxon>
        <taxon>Sebacinales</taxon>
        <taxon>Serendipitaceae</taxon>
        <taxon>Serendipita</taxon>
    </lineage>
</organism>
<dbReference type="PANTHER" id="PTHR36845:SF1">
    <property type="entry name" value="HYDROLASE, PUTATIVE (AFU_ORTHOLOGUE AFUA_7G05090)-RELATED"/>
    <property type="match status" value="1"/>
</dbReference>
<keyword evidence="5" id="KW-1185">Reference proteome</keyword>
<proteinExistence type="inferred from homology"/>
<evidence type="ECO:0000313" key="4">
    <source>
        <dbReference type="EMBL" id="CCA72888.1"/>
    </source>
</evidence>
<sequence length="445" mass="49674">MHDTHPLHKKHANPSQPHKHIARNHLHRLSKRKKMLASVLPYSPASPLITSPLIFDKYAKSSAHYQSNVFPHLTAPSGAWEMETADWWTSGFYPGTLYLLHERKTFCTSSSAAVGRNGADVDWLTRARQWSNGLGPLQKKNTVGHDTGFLAYPYVSELEINPSNQTALEGVRAFAQLLADRFSSVVGCTRSWESNAPNFLVIMDNMMNLELLYLAGRLFNLPHYFDIANAHATTTSKHHLRPDGTSPSLQDVRFYSLTQHTASSYHVVNYDENTGAVTRRYTAQGFADWSTWSRGQAWGLYGFASMYNLTQNALYLHTARAMGQRWLTRLAEDPSGIPKWDFDAPEPASKDTSAAAIASTGFLYLYHAELSTSNYTGAAFWRDSALTVLSRTADRYFQQSPQWDAILSNGTSNHPSGKVDSGIVYGDYYFVKAGNMLLNLGLASC</sequence>
<dbReference type="SUPFAM" id="SSF48208">
    <property type="entry name" value="Six-hairpin glycosidases"/>
    <property type="match status" value="1"/>
</dbReference>
<dbReference type="GO" id="GO:0052757">
    <property type="term" value="F:chondroitin hydrolase activity"/>
    <property type="evidence" value="ECO:0007669"/>
    <property type="project" value="TreeGrafter"/>
</dbReference>